<dbReference type="Proteomes" id="UP000175706">
    <property type="component" value="Unassembled WGS sequence"/>
</dbReference>
<name>A0A1E8B844_BACMY</name>
<proteinExistence type="predicted"/>
<protein>
    <submittedName>
        <fullName evidence="1">Uncharacterized protein</fullName>
    </submittedName>
</protein>
<dbReference type="EMBL" id="LXLT01000026">
    <property type="protein sequence ID" value="OFD79946.1"/>
    <property type="molecule type" value="Genomic_DNA"/>
</dbReference>
<sequence>MADYFYKHGKKYYKNYSYSLNTKENCFIKTTNIR</sequence>
<evidence type="ECO:0000313" key="2">
    <source>
        <dbReference type="Proteomes" id="UP000175706"/>
    </source>
</evidence>
<gene>
    <name evidence="1" type="ORF">BWGOE8_23690</name>
</gene>
<comment type="caution">
    <text evidence="1">The sequence shown here is derived from an EMBL/GenBank/DDBJ whole genome shotgun (WGS) entry which is preliminary data.</text>
</comment>
<reference evidence="1 2" key="1">
    <citation type="submission" date="2016-05" db="EMBL/GenBank/DDBJ databases">
        <title>Bacillus thuringiensis and Bacillus weihenstephanensis as novel biocontrol agents of wilt causing Verticillium species.</title>
        <authorList>
            <person name="Hollensteiner J."/>
            <person name="Wemheuer F."/>
            <person name="Harting R."/>
            <person name="Kolarzyk A."/>
            <person name="Diaz-Valerio S."/>
            <person name="Poehlein A."/>
            <person name="Brzuszkiewicz E."/>
            <person name="Nesemann K."/>
            <person name="Braus-Stromeyer S."/>
            <person name="Braus G."/>
            <person name="Daniel R."/>
            <person name="Liesegang H."/>
        </authorList>
    </citation>
    <scope>NUCLEOTIDE SEQUENCE [LARGE SCALE GENOMIC DNA]</scope>
    <source>
        <strain evidence="1 2">GOE8</strain>
    </source>
</reference>
<dbReference type="AlphaFoldDB" id="A0A1E8B844"/>
<evidence type="ECO:0000313" key="1">
    <source>
        <dbReference type="EMBL" id="OFD79946.1"/>
    </source>
</evidence>
<accession>A0A1E8B844</accession>
<organism evidence="1 2">
    <name type="scientific">Bacillus mycoides</name>
    <dbReference type="NCBI Taxonomy" id="1405"/>
    <lineage>
        <taxon>Bacteria</taxon>
        <taxon>Bacillati</taxon>
        <taxon>Bacillota</taxon>
        <taxon>Bacilli</taxon>
        <taxon>Bacillales</taxon>
        <taxon>Bacillaceae</taxon>
        <taxon>Bacillus</taxon>
        <taxon>Bacillus cereus group</taxon>
    </lineage>
</organism>